<sequence length="298" mass="30430">MIVLLILVMYVLMHEKSTPTVSTRYLSREFDAEVHDRVAVVLLEEVDELPDKGPKSGLLEDTLSGGKGVDCYVTLALGDPSAMSSLTTTKVNAGVMSCEGSREITRTGTIWQNGKGTGNTGKGNTGKGKGQIKTKQGGTQGGSDQEGGGGSSSSSSSSSSSEEEEEEVEDGYISGKGGFLGIGKSAPRARFGGGEVKVLHVRRDCKECVIAGTVMDESVIGEDGIIGSFAVDLNKISSNSATPIPLTSRGPRSGATSRTAMGAVVGAAVGGPFGAVVGGAVARGIEEGVTGRVRIGVQ</sequence>
<dbReference type="EMBL" id="BRXZ01001836">
    <property type="protein sequence ID" value="GMH47400.1"/>
    <property type="molecule type" value="Genomic_DNA"/>
</dbReference>
<gene>
    <name evidence="2" type="ORF">TrRE_jg521</name>
</gene>
<protein>
    <submittedName>
        <fullName evidence="2">Uncharacterized protein</fullName>
    </submittedName>
</protein>
<evidence type="ECO:0000313" key="3">
    <source>
        <dbReference type="Proteomes" id="UP001165082"/>
    </source>
</evidence>
<comment type="caution">
    <text evidence="2">The sequence shown here is derived from an EMBL/GenBank/DDBJ whole genome shotgun (WGS) entry which is preliminary data.</text>
</comment>
<feature type="non-terminal residue" evidence="2">
    <location>
        <position position="298"/>
    </location>
</feature>
<accession>A0A9W6ZBH8</accession>
<keyword evidence="3" id="KW-1185">Reference proteome</keyword>
<organism evidence="2 3">
    <name type="scientific">Triparma retinervis</name>
    <dbReference type="NCBI Taxonomy" id="2557542"/>
    <lineage>
        <taxon>Eukaryota</taxon>
        <taxon>Sar</taxon>
        <taxon>Stramenopiles</taxon>
        <taxon>Ochrophyta</taxon>
        <taxon>Bolidophyceae</taxon>
        <taxon>Parmales</taxon>
        <taxon>Triparmaceae</taxon>
        <taxon>Triparma</taxon>
    </lineage>
</organism>
<evidence type="ECO:0000256" key="1">
    <source>
        <dbReference type="SAM" id="MobiDB-lite"/>
    </source>
</evidence>
<feature type="compositionally biased region" description="Gly residues" evidence="1">
    <location>
        <begin position="115"/>
        <end position="129"/>
    </location>
</feature>
<feature type="compositionally biased region" description="Gly residues" evidence="1">
    <location>
        <begin position="138"/>
        <end position="151"/>
    </location>
</feature>
<feature type="region of interest" description="Disordered" evidence="1">
    <location>
        <begin position="105"/>
        <end position="175"/>
    </location>
</feature>
<proteinExistence type="predicted"/>
<name>A0A9W6ZBH8_9STRA</name>
<dbReference type="AlphaFoldDB" id="A0A9W6ZBH8"/>
<feature type="compositionally biased region" description="Acidic residues" evidence="1">
    <location>
        <begin position="161"/>
        <end position="170"/>
    </location>
</feature>
<dbReference type="Proteomes" id="UP001165082">
    <property type="component" value="Unassembled WGS sequence"/>
</dbReference>
<evidence type="ECO:0000313" key="2">
    <source>
        <dbReference type="EMBL" id="GMH47400.1"/>
    </source>
</evidence>
<reference evidence="2" key="1">
    <citation type="submission" date="2022-07" db="EMBL/GenBank/DDBJ databases">
        <title>Genome analysis of Parmales, a sister group of diatoms, reveals the evolutionary specialization of diatoms from phago-mixotrophs to photoautotrophs.</title>
        <authorList>
            <person name="Ban H."/>
            <person name="Sato S."/>
            <person name="Yoshikawa S."/>
            <person name="Kazumasa Y."/>
            <person name="Nakamura Y."/>
            <person name="Ichinomiya M."/>
            <person name="Saitoh K."/>
            <person name="Sato N."/>
            <person name="Blanc-Mathieu R."/>
            <person name="Endo H."/>
            <person name="Kuwata A."/>
            <person name="Ogata H."/>
        </authorList>
    </citation>
    <scope>NUCLEOTIDE SEQUENCE</scope>
</reference>